<sequence>MVNTRSSKVEKEMDTSGPPAWFLKMKENEEKRRQEEKENEEKRRQEEKENEEKRRQEEKEEDKKLRKEEEERRRQAEVEIMNSLSQIHEHFQLELLMSNPNKQPFPLPSLIQA</sequence>
<dbReference type="RefSeq" id="XP_050511509.1">
    <property type="nucleotide sequence ID" value="XM_050655552.1"/>
</dbReference>
<protein>
    <submittedName>
        <fullName evidence="2">Uncharacterized protein</fullName>
    </submittedName>
</protein>
<organism evidence="2 3">
    <name type="scientific">Diabrotica virgifera virgifera</name>
    <name type="common">western corn rootworm</name>
    <dbReference type="NCBI Taxonomy" id="50390"/>
    <lineage>
        <taxon>Eukaryota</taxon>
        <taxon>Metazoa</taxon>
        <taxon>Ecdysozoa</taxon>
        <taxon>Arthropoda</taxon>
        <taxon>Hexapoda</taxon>
        <taxon>Insecta</taxon>
        <taxon>Pterygota</taxon>
        <taxon>Neoptera</taxon>
        <taxon>Endopterygota</taxon>
        <taxon>Coleoptera</taxon>
        <taxon>Polyphaga</taxon>
        <taxon>Cucujiformia</taxon>
        <taxon>Chrysomeloidea</taxon>
        <taxon>Chrysomelidae</taxon>
        <taxon>Galerucinae</taxon>
        <taxon>Diabroticina</taxon>
        <taxon>Diabroticites</taxon>
        <taxon>Diabrotica</taxon>
    </lineage>
</organism>
<name>A0ABM5KMU7_DIAVI</name>
<feature type="region of interest" description="Disordered" evidence="1">
    <location>
        <begin position="1"/>
        <end position="76"/>
    </location>
</feature>
<dbReference type="Proteomes" id="UP001652700">
    <property type="component" value="Unplaced"/>
</dbReference>
<evidence type="ECO:0000313" key="3">
    <source>
        <dbReference type="Proteomes" id="UP001652700"/>
    </source>
</evidence>
<dbReference type="EnsemblMetazoa" id="XM_050655552.1">
    <property type="protein sequence ID" value="XP_050511509.1"/>
    <property type="gene ID" value="LOC126887752"/>
</dbReference>
<accession>A0ABM5KMU7</accession>
<evidence type="ECO:0000313" key="2">
    <source>
        <dbReference type="EnsemblMetazoa" id="XP_050511509.1"/>
    </source>
</evidence>
<evidence type="ECO:0000256" key="1">
    <source>
        <dbReference type="SAM" id="MobiDB-lite"/>
    </source>
</evidence>
<reference evidence="2" key="1">
    <citation type="submission" date="2025-05" db="UniProtKB">
        <authorList>
            <consortium name="EnsemblMetazoa"/>
        </authorList>
    </citation>
    <scope>IDENTIFICATION</scope>
</reference>
<feature type="compositionally biased region" description="Basic and acidic residues" evidence="1">
    <location>
        <begin position="24"/>
        <end position="76"/>
    </location>
</feature>
<proteinExistence type="predicted"/>
<dbReference type="GeneID" id="126887752"/>
<keyword evidence="3" id="KW-1185">Reference proteome</keyword>